<dbReference type="GO" id="GO:0017148">
    <property type="term" value="P:negative regulation of translation"/>
    <property type="evidence" value="ECO:0007669"/>
    <property type="project" value="UniProtKB-UniRule"/>
</dbReference>
<evidence type="ECO:0000256" key="1">
    <source>
        <dbReference type="ARBA" id="ARBA00010574"/>
    </source>
</evidence>
<keyword evidence="2" id="KW-0810">Translation regulation</keyword>
<dbReference type="GO" id="GO:0043023">
    <property type="term" value="F:ribosomal large subunit binding"/>
    <property type="evidence" value="ECO:0007669"/>
    <property type="project" value="TreeGrafter"/>
</dbReference>
<keyword evidence="4" id="KW-1185">Reference proteome</keyword>
<sequence>MEILELIWKKILEKEAIEPVILDMSNTNVPTDYFIILTANSNTHMNSLRETILDLLSEIGKQIIYYDKEDNHEWLIIDASDIVIHIFTKEAREFYDLEGLWIDAKKIKGEK</sequence>
<organism evidence="3 4">
    <name type="scientific">Thermosipho japonicus</name>
    <dbReference type="NCBI Taxonomy" id="90323"/>
    <lineage>
        <taxon>Bacteria</taxon>
        <taxon>Thermotogati</taxon>
        <taxon>Thermotogota</taxon>
        <taxon>Thermotogae</taxon>
        <taxon>Thermotogales</taxon>
        <taxon>Fervidobacteriaceae</taxon>
        <taxon>Thermosipho</taxon>
    </lineage>
</organism>
<dbReference type="SUPFAM" id="SSF81301">
    <property type="entry name" value="Nucleotidyltransferase"/>
    <property type="match status" value="1"/>
</dbReference>
<comment type="subunit">
    <text evidence="2">Interacts with ribosomal protein uL14 (rplN).</text>
</comment>
<comment type="function">
    <text evidence="2">Functions as a ribosomal silencing factor. Interacts with ribosomal protein uL14 (rplN), blocking formation of intersubunit bridge B8. Prevents association of the 30S and 50S ribosomal subunits and the formation of functional ribosomes, thus repressing translation.</text>
</comment>
<comment type="subcellular location">
    <subcellularLocation>
        <location evidence="2">Cytoplasm</location>
    </subcellularLocation>
</comment>
<dbReference type="EMBL" id="JACHEX010000004">
    <property type="protein sequence ID" value="MBB6062997.1"/>
    <property type="molecule type" value="Genomic_DNA"/>
</dbReference>
<keyword evidence="2" id="KW-0678">Repressor</keyword>
<dbReference type="GO" id="GO:0090071">
    <property type="term" value="P:negative regulation of ribosome biogenesis"/>
    <property type="evidence" value="ECO:0007669"/>
    <property type="project" value="UniProtKB-UniRule"/>
</dbReference>
<accession>A0A841GKS3</accession>
<dbReference type="PANTHER" id="PTHR21043">
    <property type="entry name" value="IOJAP SUPERFAMILY ORTHOLOG"/>
    <property type="match status" value="1"/>
</dbReference>
<dbReference type="GO" id="GO:0042256">
    <property type="term" value="P:cytosolic ribosome assembly"/>
    <property type="evidence" value="ECO:0007669"/>
    <property type="project" value="UniProtKB-UniRule"/>
</dbReference>
<comment type="caution">
    <text evidence="3">The sequence shown here is derived from an EMBL/GenBank/DDBJ whole genome shotgun (WGS) entry which is preliminary data.</text>
</comment>
<dbReference type="Gene3D" id="3.30.460.10">
    <property type="entry name" value="Beta Polymerase, domain 2"/>
    <property type="match status" value="1"/>
</dbReference>
<dbReference type="AlphaFoldDB" id="A0A841GKS3"/>
<dbReference type="HAMAP" id="MF_01477">
    <property type="entry name" value="Iojap_RsfS"/>
    <property type="match status" value="1"/>
</dbReference>
<dbReference type="InterPro" id="IPR004394">
    <property type="entry name" value="Iojap/RsfS/C7orf30"/>
</dbReference>
<dbReference type="PANTHER" id="PTHR21043:SF0">
    <property type="entry name" value="MITOCHONDRIAL ASSEMBLY OF RIBOSOMAL LARGE SUBUNIT PROTEIN 1"/>
    <property type="match status" value="1"/>
</dbReference>
<comment type="similarity">
    <text evidence="1 2">Belongs to the Iojap/RsfS family.</text>
</comment>
<dbReference type="GO" id="GO:0005737">
    <property type="term" value="C:cytoplasm"/>
    <property type="evidence" value="ECO:0007669"/>
    <property type="project" value="UniProtKB-SubCell"/>
</dbReference>
<name>A0A841GKS3_9BACT</name>
<protein>
    <recommendedName>
        <fullName evidence="2">Ribosomal silencing factor RsfS</fullName>
    </recommendedName>
</protein>
<reference evidence="3 4" key="1">
    <citation type="submission" date="2020-08" db="EMBL/GenBank/DDBJ databases">
        <title>Genomic Encyclopedia of Type Strains, Phase IV (KMG-IV): sequencing the most valuable type-strain genomes for metagenomic binning, comparative biology and taxonomic classification.</title>
        <authorList>
            <person name="Goeker M."/>
        </authorList>
    </citation>
    <scope>NUCLEOTIDE SEQUENCE [LARGE SCALE GENOMIC DNA]</scope>
    <source>
        <strain evidence="3 4">DSM 13481</strain>
    </source>
</reference>
<gene>
    <name evidence="2" type="primary">rsfS</name>
    <name evidence="3" type="ORF">HNP65_001460</name>
</gene>
<evidence type="ECO:0000313" key="4">
    <source>
        <dbReference type="Proteomes" id="UP000555828"/>
    </source>
</evidence>
<proteinExistence type="inferred from homology"/>
<evidence type="ECO:0000256" key="2">
    <source>
        <dbReference type="HAMAP-Rule" id="MF_01477"/>
    </source>
</evidence>
<dbReference type="Proteomes" id="UP000555828">
    <property type="component" value="Unassembled WGS sequence"/>
</dbReference>
<dbReference type="InterPro" id="IPR043519">
    <property type="entry name" value="NT_sf"/>
</dbReference>
<dbReference type="RefSeq" id="WP_184619608.1">
    <property type="nucleotide sequence ID" value="NZ_JACHEX010000004.1"/>
</dbReference>
<evidence type="ECO:0000313" key="3">
    <source>
        <dbReference type="EMBL" id="MBB6062997.1"/>
    </source>
</evidence>
<dbReference type="Pfam" id="PF02410">
    <property type="entry name" value="RsfS"/>
    <property type="match status" value="1"/>
</dbReference>
<keyword evidence="2" id="KW-0963">Cytoplasm</keyword>
<dbReference type="NCBIfam" id="TIGR00090">
    <property type="entry name" value="rsfS_iojap_ybeB"/>
    <property type="match status" value="1"/>
</dbReference>